<comment type="similarity">
    <text evidence="2">Belongs to the PPase family.</text>
</comment>
<dbReference type="Gene3D" id="3.90.80.10">
    <property type="entry name" value="Inorganic pyrophosphatase"/>
    <property type="match status" value="1"/>
</dbReference>
<evidence type="ECO:0000313" key="7">
    <source>
        <dbReference type="EMBL" id="NDJ92827.1"/>
    </source>
</evidence>
<evidence type="ECO:0000256" key="1">
    <source>
        <dbReference type="ARBA" id="ARBA00001946"/>
    </source>
</evidence>
<dbReference type="AlphaFoldDB" id="A0A6G3MFP0"/>
<accession>A0A6G3MFP0</accession>
<keyword evidence="5" id="KW-0378">Hydrolase</keyword>
<evidence type="ECO:0000256" key="6">
    <source>
        <dbReference type="ARBA" id="ARBA00022842"/>
    </source>
</evidence>
<dbReference type="Pfam" id="PF00719">
    <property type="entry name" value="Pyrophosphatase"/>
    <property type="match status" value="1"/>
</dbReference>
<dbReference type="OrthoDB" id="1608002at2759"/>
<protein>
    <recommendedName>
        <fullName evidence="3">inorganic diphosphatase</fullName>
        <ecNumber evidence="3">3.6.1.1</ecNumber>
    </recommendedName>
</protein>
<keyword evidence="4" id="KW-0479">Metal-binding</keyword>
<dbReference type="InterPro" id="IPR036649">
    <property type="entry name" value="Pyrophosphatase_sf"/>
</dbReference>
<proteinExistence type="inferred from homology"/>
<dbReference type="CDD" id="cd00412">
    <property type="entry name" value="pyrophosphatase"/>
    <property type="match status" value="1"/>
</dbReference>
<sequence length="273" mass="30864">MSLVKRYALVETGSKYSTSYAAYFYDNVLKSYISPFHDIPLFNDQKGYLAHMIVEIPRWTNAKLEINTKSTLNPIKQDVKKGKPRFVNNIFPFHGYPWNYGALPQTWEDPDYVDLHTGAKGDNDPVDIIDIGCPLTQTGNVVIVKIVGCIALIDEGETDWKIIGINIDDPRHEKVSCLKTLKDNFPGILDNTIFWLRNYKVPCGSGQNKFAFEGEYLKDREFAMEIINCANISWKALVAREACPLSLARASDPKCDVSKHSVLINEVNISLNQ</sequence>
<reference evidence="7" key="1">
    <citation type="submission" date="2018-11" db="EMBL/GenBank/DDBJ databases">
        <title>Henneguya salminicola genome and transcriptome.</title>
        <authorList>
            <person name="Yahalomi D."/>
            <person name="Atkinson S.D."/>
            <person name="Neuhof M."/>
            <person name="Chang E.S."/>
            <person name="Philippe H."/>
            <person name="Cartwright P."/>
            <person name="Bartholomew J.L."/>
            <person name="Huchon D."/>
        </authorList>
    </citation>
    <scope>NUCLEOTIDE SEQUENCE</scope>
    <source>
        <strain evidence="7">Hz1</strain>
        <tissue evidence="7">Whole</tissue>
    </source>
</reference>
<dbReference type="PROSITE" id="PS00387">
    <property type="entry name" value="PPASE"/>
    <property type="match status" value="1"/>
</dbReference>
<dbReference type="PANTHER" id="PTHR10286">
    <property type="entry name" value="INORGANIC PYROPHOSPHATASE"/>
    <property type="match status" value="1"/>
</dbReference>
<keyword evidence="6" id="KW-0460">Magnesium</keyword>
<evidence type="ECO:0000256" key="3">
    <source>
        <dbReference type="ARBA" id="ARBA00012146"/>
    </source>
</evidence>
<dbReference type="GO" id="GO:0000287">
    <property type="term" value="F:magnesium ion binding"/>
    <property type="evidence" value="ECO:0007669"/>
    <property type="project" value="InterPro"/>
</dbReference>
<dbReference type="SUPFAM" id="SSF50324">
    <property type="entry name" value="Inorganic pyrophosphatase"/>
    <property type="match status" value="1"/>
</dbReference>
<name>A0A6G3MFP0_HENSL</name>
<dbReference type="EMBL" id="GHBP01001649">
    <property type="protein sequence ID" value="NDJ92827.1"/>
    <property type="molecule type" value="Transcribed_RNA"/>
</dbReference>
<dbReference type="GO" id="GO:0004427">
    <property type="term" value="F:inorganic diphosphate phosphatase activity"/>
    <property type="evidence" value="ECO:0007669"/>
    <property type="project" value="UniProtKB-EC"/>
</dbReference>
<evidence type="ECO:0000256" key="4">
    <source>
        <dbReference type="ARBA" id="ARBA00022723"/>
    </source>
</evidence>
<dbReference type="GO" id="GO:0005737">
    <property type="term" value="C:cytoplasm"/>
    <property type="evidence" value="ECO:0007669"/>
    <property type="project" value="InterPro"/>
</dbReference>
<evidence type="ECO:0000256" key="2">
    <source>
        <dbReference type="ARBA" id="ARBA00006220"/>
    </source>
</evidence>
<dbReference type="GO" id="GO:0006796">
    <property type="term" value="P:phosphate-containing compound metabolic process"/>
    <property type="evidence" value="ECO:0007669"/>
    <property type="project" value="InterPro"/>
</dbReference>
<evidence type="ECO:0000256" key="5">
    <source>
        <dbReference type="ARBA" id="ARBA00022801"/>
    </source>
</evidence>
<comment type="cofactor">
    <cofactor evidence="1">
        <name>Mg(2+)</name>
        <dbReference type="ChEBI" id="CHEBI:18420"/>
    </cofactor>
</comment>
<dbReference type="InterPro" id="IPR008162">
    <property type="entry name" value="Pyrophosphatase"/>
</dbReference>
<organism evidence="7">
    <name type="scientific">Henneguya salminicola</name>
    <name type="common">Myxosporean</name>
    <dbReference type="NCBI Taxonomy" id="69463"/>
    <lineage>
        <taxon>Eukaryota</taxon>
        <taxon>Metazoa</taxon>
        <taxon>Cnidaria</taxon>
        <taxon>Myxozoa</taxon>
        <taxon>Myxosporea</taxon>
        <taxon>Bivalvulida</taxon>
        <taxon>Platysporina</taxon>
        <taxon>Myxobolidae</taxon>
        <taxon>Henneguya</taxon>
    </lineage>
</organism>
<dbReference type="EC" id="3.6.1.1" evidence="3"/>